<evidence type="ECO:0000259" key="5">
    <source>
        <dbReference type="PROSITE" id="PS50865"/>
    </source>
</evidence>
<reference evidence="6" key="1">
    <citation type="submission" date="2020-11" db="EMBL/GenBank/DDBJ databases">
        <authorList>
            <consortium name="DOE Joint Genome Institute"/>
            <person name="Ahrendt S."/>
            <person name="Riley R."/>
            <person name="Andreopoulos W."/>
            <person name="Labutti K."/>
            <person name="Pangilinan J."/>
            <person name="Ruiz-Duenas F.J."/>
            <person name="Barrasa J.M."/>
            <person name="Sanchez-Garcia M."/>
            <person name="Camarero S."/>
            <person name="Miyauchi S."/>
            <person name="Serrano A."/>
            <person name="Linde D."/>
            <person name="Babiker R."/>
            <person name="Drula E."/>
            <person name="Ayuso-Fernandez I."/>
            <person name="Pacheco R."/>
            <person name="Padilla G."/>
            <person name="Ferreira P."/>
            <person name="Barriuso J."/>
            <person name="Kellner H."/>
            <person name="Castanera R."/>
            <person name="Alfaro M."/>
            <person name="Ramirez L."/>
            <person name="Pisabarro A.G."/>
            <person name="Kuo A."/>
            <person name="Tritt A."/>
            <person name="Lipzen A."/>
            <person name="He G."/>
            <person name="Yan M."/>
            <person name="Ng V."/>
            <person name="Cullen D."/>
            <person name="Martin F."/>
            <person name="Rosso M.-N."/>
            <person name="Henrissat B."/>
            <person name="Hibbett D."/>
            <person name="Martinez A.T."/>
            <person name="Grigoriev I.V."/>
        </authorList>
    </citation>
    <scope>NUCLEOTIDE SEQUENCE</scope>
    <source>
        <strain evidence="6">CBS 506.95</strain>
    </source>
</reference>
<dbReference type="OrthoDB" id="3202243at2759"/>
<dbReference type="SUPFAM" id="SSF144232">
    <property type="entry name" value="HIT/MYND zinc finger-like"/>
    <property type="match status" value="1"/>
</dbReference>
<dbReference type="Proteomes" id="UP000807306">
    <property type="component" value="Unassembled WGS sequence"/>
</dbReference>
<name>A0A9P6E572_9AGAR</name>
<dbReference type="Gene3D" id="6.10.140.2220">
    <property type="match status" value="1"/>
</dbReference>
<dbReference type="InterPro" id="IPR002893">
    <property type="entry name" value="Znf_MYND"/>
</dbReference>
<evidence type="ECO:0000256" key="1">
    <source>
        <dbReference type="ARBA" id="ARBA00022723"/>
    </source>
</evidence>
<feature type="domain" description="MYND-type" evidence="5">
    <location>
        <begin position="473"/>
        <end position="529"/>
    </location>
</feature>
<comment type="caution">
    <text evidence="6">The sequence shown here is derived from an EMBL/GenBank/DDBJ whole genome shotgun (WGS) entry which is preliminary data.</text>
</comment>
<keyword evidence="2 4" id="KW-0863">Zinc-finger</keyword>
<accession>A0A9P6E572</accession>
<proteinExistence type="predicted"/>
<evidence type="ECO:0000256" key="4">
    <source>
        <dbReference type="PROSITE-ProRule" id="PRU00134"/>
    </source>
</evidence>
<dbReference type="EMBL" id="MU157939">
    <property type="protein sequence ID" value="KAF9522639.1"/>
    <property type="molecule type" value="Genomic_DNA"/>
</dbReference>
<dbReference type="PROSITE" id="PS50865">
    <property type="entry name" value="ZF_MYND_2"/>
    <property type="match status" value="1"/>
</dbReference>
<gene>
    <name evidence="6" type="ORF">CPB83DRAFT_864210</name>
</gene>
<evidence type="ECO:0000256" key="2">
    <source>
        <dbReference type="ARBA" id="ARBA00022771"/>
    </source>
</evidence>
<keyword evidence="7" id="KW-1185">Reference proteome</keyword>
<evidence type="ECO:0000313" key="7">
    <source>
        <dbReference type="Proteomes" id="UP000807306"/>
    </source>
</evidence>
<sequence length="644" mass="73763">MADTWSPHLDYEVDRSGPEPIVRNLTTPIKRRRTFPGISRSEADEADGNFWTTLLRFIILSRTDAEENTLLKQLDNTTECPCNKPTDTGLRFPPLKEVVSLHYLREMGTTLYNTYFELGYFFPAKIHQPQNVNPHLPSMNSSSPPHSRGFFFRNVQTPLHLPPLHRKNRQKRISPGIAFMVCLIQLTAIVIDTRTSLSFSKGRSRVWPYSPRDFLLLIKDDTIRNSTLDGDYTEDIRECALILLHALERWSIRIPHLAPTMFLTATINMCGTLIIPAVIQVSYSICIVASIARFVVDASMISLRQIDEKEPSHSHFLARRDIGRWVLESFDAVATYYKTISFRDDIPFHWNAVMFGEFRFRLFQLFAMMMYLLEDTRIPKSLRTSERWVKVRNATEGLCGTFHTATTAMRSAPRHRLLCHPRVVTKIQNIMASDPVIPALLCPETVTGDEIEEGRKFALASVPILRYRTYCFAAACPQSIQAVGADFKACSGCGIAKYCCRACQKLDWRGLRSNDSPDVDKSRQHSEICKLLIRFRPYLMSQNKEWRDIQFTDDEWLRLRDWCKLLIPAGPPSTATIEILEALAKQLGETMEDTNLEELEEAEAEEMTTSENSGGMDSWDDFEDVIEEFITLTGAPRPIILDHY</sequence>
<dbReference type="AlphaFoldDB" id="A0A9P6E572"/>
<organism evidence="6 7">
    <name type="scientific">Crepidotus variabilis</name>
    <dbReference type="NCBI Taxonomy" id="179855"/>
    <lineage>
        <taxon>Eukaryota</taxon>
        <taxon>Fungi</taxon>
        <taxon>Dikarya</taxon>
        <taxon>Basidiomycota</taxon>
        <taxon>Agaricomycotina</taxon>
        <taxon>Agaricomycetes</taxon>
        <taxon>Agaricomycetidae</taxon>
        <taxon>Agaricales</taxon>
        <taxon>Agaricineae</taxon>
        <taxon>Crepidotaceae</taxon>
        <taxon>Crepidotus</taxon>
    </lineage>
</organism>
<dbReference type="GO" id="GO:0008270">
    <property type="term" value="F:zinc ion binding"/>
    <property type="evidence" value="ECO:0007669"/>
    <property type="project" value="UniProtKB-KW"/>
</dbReference>
<keyword evidence="1" id="KW-0479">Metal-binding</keyword>
<evidence type="ECO:0000313" key="6">
    <source>
        <dbReference type="EMBL" id="KAF9522639.1"/>
    </source>
</evidence>
<evidence type="ECO:0000256" key="3">
    <source>
        <dbReference type="ARBA" id="ARBA00022833"/>
    </source>
</evidence>
<protein>
    <recommendedName>
        <fullName evidence="5">MYND-type domain-containing protein</fullName>
    </recommendedName>
</protein>
<keyword evidence="3" id="KW-0862">Zinc</keyword>